<dbReference type="InterPro" id="IPR036129">
    <property type="entry name" value="Glycerate_kinase_sf"/>
</dbReference>
<dbReference type="GeneID" id="54406337"/>
<dbReference type="SUPFAM" id="SSF110738">
    <property type="entry name" value="Glycerate kinase I"/>
    <property type="match status" value="1"/>
</dbReference>
<organism evidence="4 5">
    <name type="scientific">Dothidotthia symphoricarpi CBS 119687</name>
    <dbReference type="NCBI Taxonomy" id="1392245"/>
    <lineage>
        <taxon>Eukaryota</taxon>
        <taxon>Fungi</taxon>
        <taxon>Dikarya</taxon>
        <taxon>Ascomycota</taxon>
        <taxon>Pezizomycotina</taxon>
        <taxon>Dothideomycetes</taxon>
        <taxon>Pleosporomycetidae</taxon>
        <taxon>Pleosporales</taxon>
        <taxon>Dothidotthiaceae</taxon>
        <taxon>Dothidotthia</taxon>
    </lineage>
</organism>
<dbReference type="GO" id="GO:0008887">
    <property type="term" value="F:glycerate kinase activity"/>
    <property type="evidence" value="ECO:0007669"/>
    <property type="project" value="InterPro"/>
</dbReference>
<protein>
    <submittedName>
        <fullName evidence="4">Glycerate kinase</fullName>
    </submittedName>
</protein>
<dbReference type="RefSeq" id="XP_033523189.1">
    <property type="nucleotide sequence ID" value="XM_033665905.1"/>
</dbReference>
<evidence type="ECO:0000313" key="4">
    <source>
        <dbReference type="EMBL" id="KAF2128800.1"/>
    </source>
</evidence>
<dbReference type="InterPro" id="IPR018193">
    <property type="entry name" value="Glyc_kinase_flavodox-like_fold"/>
</dbReference>
<accession>A0A6A6AAH3</accession>
<dbReference type="NCBIfam" id="TIGR00045">
    <property type="entry name" value="glycerate kinase"/>
    <property type="match status" value="1"/>
</dbReference>
<evidence type="ECO:0000313" key="5">
    <source>
        <dbReference type="Proteomes" id="UP000799771"/>
    </source>
</evidence>
<dbReference type="Pfam" id="PF02595">
    <property type="entry name" value="Gly_kinase"/>
    <property type="match status" value="1"/>
</dbReference>
<dbReference type="Proteomes" id="UP000799771">
    <property type="component" value="Unassembled WGS sequence"/>
</dbReference>
<dbReference type="InterPro" id="IPR004381">
    <property type="entry name" value="Glycerate_kinase"/>
</dbReference>
<dbReference type="GO" id="GO:0031388">
    <property type="term" value="P:organic acid phosphorylation"/>
    <property type="evidence" value="ECO:0007669"/>
    <property type="project" value="InterPro"/>
</dbReference>
<dbReference type="PANTHER" id="PTHR21599:SF0">
    <property type="entry name" value="GLYCERATE KINASE"/>
    <property type="match status" value="1"/>
</dbReference>
<reference evidence="4" key="1">
    <citation type="journal article" date="2020" name="Stud. Mycol.">
        <title>101 Dothideomycetes genomes: a test case for predicting lifestyles and emergence of pathogens.</title>
        <authorList>
            <person name="Haridas S."/>
            <person name="Albert R."/>
            <person name="Binder M."/>
            <person name="Bloem J."/>
            <person name="Labutti K."/>
            <person name="Salamov A."/>
            <person name="Andreopoulos B."/>
            <person name="Baker S."/>
            <person name="Barry K."/>
            <person name="Bills G."/>
            <person name="Bluhm B."/>
            <person name="Cannon C."/>
            <person name="Castanera R."/>
            <person name="Culley D."/>
            <person name="Daum C."/>
            <person name="Ezra D."/>
            <person name="Gonzalez J."/>
            <person name="Henrissat B."/>
            <person name="Kuo A."/>
            <person name="Liang C."/>
            <person name="Lipzen A."/>
            <person name="Lutzoni F."/>
            <person name="Magnuson J."/>
            <person name="Mondo S."/>
            <person name="Nolan M."/>
            <person name="Ohm R."/>
            <person name="Pangilinan J."/>
            <person name="Park H.-J."/>
            <person name="Ramirez L."/>
            <person name="Alfaro M."/>
            <person name="Sun H."/>
            <person name="Tritt A."/>
            <person name="Yoshinaga Y."/>
            <person name="Zwiers L.-H."/>
            <person name="Turgeon B."/>
            <person name="Goodwin S."/>
            <person name="Spatafora J."/>
            <person name="Crous P."/>
            <person name="Grigoriev I."/>
        </authorList>
    </citation>
    <scope>NUCLEOTIDE SEQUENCE</scope>
    <source>
        <strain evidence="4">CBS 119687</strain>
    </source>
</reference>
<dbReference type="InterPro" id="IPR018197">
    <property type="entry name" value="Glycerate_kinase_RE-like"/>
</dbReference>
<gene>
    <name evidence="4" type="ORF">P153DRAFT_341045</name>
</gene>
<evidence type="ECO:0000256" key="3">
    <source>
        <dbReference type="ARBA" id="ARBA00022777"/>
    </source>
</evidence>
<evidence type="ECO:0000256" key="2">
    <source>
        <dbReference type="ARBA" id="ARBA00022679"/>
    </source>
</evidence>
<keyword evidence="5" id="KW-1185">Reference proteome</keyword>
<evidence type="ECO:0000256" key="1">
    <source>
        <dbReference type="ARBA" id="ARBA00006284"/>
    </source>
</evidence>
<name>A0A6A6AAH3_9PLEO</name>
<dbReference type="AlphaFoldDB" id="A0A6A6AAH3"/>
<keyword evidence="2" id="KW-0808">Transferase</keyword>
<dbReference type="Gene3D" id="3.40.50.10350">
    <property type="entry name" value="Glycerate kinase, domain 1"/>
    <property type="match status" value="1"/>
</dbReference>
<dbReference type="EMBL" id="ML977507">
    <property type="protein sequence ID" value="KAF2128800.1"/>
    <property type="molecule type" value="Genomic_DNA"/>
</dbReference>
<dbReference type="PANTHER" id="PTHR21599">
    <property type="entry name" value="GLYCERATE KINASE"/>
    <property type="match status" value="1"/>
</dbReference>
<keyword evidence="3 4" id="KW-0418">Kinase</keyword>
<dbReference type="OrthoDB" id="10262596at2759"/>
<sequence length="456" mass="47986">MPEFCTPVSLPSAPAVRPRPQRRITLKTSGLPQVKVDELVHSASPARQTPTTELQSLLDENPLRILIAPSGFKESLGPEQIASAIETGVRKVLDRKAVIVQKLPLHDGGEGFARALVAVQGGEVAECTVTGPIGLPVESHLGFVGEDRKTAVLDMAAAAGLRLVPKDCRDPTVTTTYGVGQLMRKALDAGCTKIIIGCGDSGTSDGGAGMLQALGVRLLDANGKELPRAAGGRSLTHLDQVCWESIHPRLRKDGGEQVQIEAVCNIKNVICGPKGVARVYGPQKGATPEQVDLLASALERLAHIAEITLGKDISRAPGSGASGGLGTGLMMLGTTLRARADAINEYFGLDHVLNQRWDFVITAEGSLDSQSTEGKMTTEVARRAKQSGAAVVALAGSIGEGAERVLGSGIQAFTSILKEPLTLDEAILQTETLVMDGAENMLRMIMVGLALGRRHF</sequence>
<proteinExistence type="inferred from homology"/>
<dbReference type="Gene3D" id="3.90.1510.10">
    <property type="entry name" value="Glycerate kinase, domain 2"/>
    <property type="match status" value="1"/>
</dbReference>
<comment type="similarity">
    <text evidence="1">Belongs to the glycerate kinase type-1 family.</text>
</comment>